<protein>
    <submittedName>
        <fullName evidence="1">Uncharacterized protein</fullName>
    </submittedName>
</protein>
<sequence>MGYGSSYVTETTETEAPLISLLRGGSIRVVPVLQTASTPAPTVTTPAVATVATLQATTPGATEASSPSTTQTTTTPTTETPTASTASPAEGSDICRSHDVRSAVFHLRLYLNLTVGKSKPLQYFWDRSIYHVGVLDTATVNPREADIIPALECLKILRTLSQEIMAQGIKVFTFLAASIPDAAWASFYIRNFKNLFMPDLYIAIGHYSLGDNSLPSCRVVAPTLLQRPLGAEDSYQHDLTTAVESFVRLSSQPLKFAVSVTMKGRVTIPTDPKNRGFLAPCKTDDTLLSFSSHTEACNSPDYVSPPLYNSTVDASQYRHVSEPTLLSYDDSRGLANKLCTIKAQHTTAKFGIAVFDIDYADFANTCRSRGGPFSRLHLIRSVLNFFRTRYRTTADMKDCMDLASGPSTAG</sequence>
<gene>
    <name evidence="1" type="ORF">HPB50_024780</name>
</gene>
<evidence type="ECO:0000313" key="2">
    <source>
        <dbReference type="Proteomes" id="UP000821845"/>
    </source>
</evidence>
<name>A0ACB7TBT6_HYAAI</name>
<proteinExistence type="predicted"/>
<dbReference type="EMBL" id="CM023490">
    <property type="protein sequence ID" value="KAH6943593.1"/>
    <property type="molecule type" value="Genomic_DNA"/>
</dbReference>
<comment type="caution">
    <text evidence="1">The sequence shown here is derived from an EMBL/GenBank/DDBJ whole genome shotgun (WGS) entry which is preliminary data.</text>
</comment>
<accession>A0ACB7TBT6</accession>
<dbReference type="Proteomes" id="UP000821845">
    <property type="component" value="Chromosome 10"/>
</dbReference>
<organism evidence="1 2">
    <name type="scientific">Hyalomma asiaticum</name>
    <name type="common">Tick</name>
    <dbReference type="NCBI Taxonomy" id="266040"/>
    <lineage>
        <taxon>Eukaryota</taxon>
        <taxon>Metazoa</taxon>
        <taxon>Ecdysozoa</taxon>
        <taxon>Arthropoda</taxon>
        <taxon>Chelicerata</taxon>
        <taxon>Arachnida</taxon>
        <taxon>Acari</taxon>
        <taxon>Parasitiformes</taxon>
        <taxon>Ixodida</taxon>
        <taxon>Ixodoidea</taxon>
        <taxon>Ixodidae</taxon>
        <taxon>Hyalomminae</taxon>
        <taxon>Hyalomma</taxon>
    </lineage>
</organism>
<keyword evidence="2" id="KW-1185">Reference proteome</keyword>
<evidence type="ECO:0000313" key="1">
    <source>
        <dbReference type="EMBL" id="KAH6943593.1"/>
    </source>
</evidence>
<reference evidence="1" key="1">
    <citation type="submission" date="2020-05" db="EMBL/GenBank/DDBJ databases">
        <title>Large-scale comparative analyses of tick genomes elucidate their genetic diversity and vector capacities.</title>
        <authorList>
            <person name="Jia N."/>
            <person name="Wang J."/>
            <person name="Shi W."/>
            <person name="Du L."/>
            <person name="Sun Y."/>
            <person name="Zhan W."/>
            <person name="Jiang J."/>
            <person name="Wang Q."/>
            <person name="Zhang B."/>
            <person name="Ji P."/>
            <person name="Sakyi L.B."/>
            <person name="Cui X."/>
            <person name="Yuan T."/>
            <person name="Jiang B."/>
            <person name="Yang W."/>
            <person name="Lam T.T.-Y."/>
            <person name="Chang Q."/>
            <person name="Ding S."/>
            <person name="Wang X."/>
            <person name="Zhu J."/>
            <person name="Ruan X."/>
            <person name="Zhao L."/>
            <person name="Wei J."/>
            <person name="Que T."/>
            <person name="Du C."/>
            <person name="Cheng J."/>
            <person name="Dai P."/>
            <person name="Han X."/>
            <person name="Huang E."/>
            <person name="Gao Y."/>
            <person name="Liu J."/>
            <person name="Shao H."/>
            <person name="Ye R."/>
            <person name="Li L."/>
            <person name="Wei W."/>
            <person name="Wang X."/>
            <person name="Wang C."/>
            <person name="Yang T."/>
            <person name="Huo Q."/>
            <person name="Li W."/>
            <person name="Guo W."/>
            <person name="Chen H."/>
            <person name="Zhou L."/>
            <person name="Ni X."/>
            <person name="Tian J."/>
            <person name="Zhou Y."/>
            <person name="Sheng Y."/>
            <person name="Liu T."/>
            <person name="Pan Y."/>
            <person name="Xia L."/>
            <person name="Li J."/>
            <person name="Zhao F."/>
            <person name="Cao W."/>
        </authorList>
    </citation>
    <scope>NUCLEOTIDE SEQUENCE</scope>
    <source>
        <strain evidence="1">Hyas-2018</strain>
    </source>
</reference>